<protein>
    <submittedName>
        <fullName evidence="2">Uncharacterized protein</fullName>
    </submittedName>
</protein>
<evidence type="ECO:0000256" key="1">
    <source>
        <dbReference type="SAM" id="MobiDB-lite"/>
    </source>
</evidence>
<dbReference type="Proteomes" id="UP000447873">
    <property type="component" value="Unassembled WGS sequence"/>
</dbReference>
<reference evidence="2 3" key="1">
    <citation type="submission" date="2018-12" db="EMBL/GenBank/DDBJ databases">
        <title>Venturia inaequalis Genome Resource.</title>
        <authorList>
            <person name="Lichtner F.J."/>
        </authorList>
    </citation>
    <scope>NUCLEOTIDE SEQUENCE [LARGE SCALE GENOMIC DNA]</scope>
    <source>
        <strain evidence="2 3">120213</strain>
    </source>
</reference>
<feature type="compositionally biased region" description="Basic and acidic residues" evidence="1">
    <location>
        <begin position="50"/>
        <end position="60"/>
    </location>
</feature>
<comment type="caution">
    <text evidence="2">The sequence shown here is derived from an EMBL/GenBank/DDBJ whole genome shotgun (WGS) entry which is preliminary data.</text>
</comment>
<dbReference type="AlphaFoldDB" id="A0A8H3UVG6"/>
<dbReference type="EMBL" id="WNWS01000181">
    <property type="protein sequence ID" value="KAE9976068.1"/>
    <property type="molecule type" value="Genomic_DNA"/>
</dbReference>
<sequence>MYLAGEFVARVQESLCELSREGIAKVPDYTGKNMKAVVKSGDSGDPVQNSDREFYLRSKG</sequence>
<gene>
    <name evidence="2" type="ORF">EG328_002839</name>
</gene>
<accession>A0A8H3UVG6</accession>
<name>A0A8H3UVG6_VENIN</name>
<evidence type="ECO:0000313" key="2">
    <source>
        <dbReference type="EMBL" id="KAE9976068.1"/>
    </source>
</evidence>
<feature type="region of interest" description="Disordered" evidence="1">
    <location>
        <begin position="37"/>
        <end position="60"/>
    </location>
</feature>
<organism evidence="2 3">
    <name type="scientific">Venturia inaequalis</name>
    <name type="common">Apple scab fungus</name>
    <dbReference type="NCBI Taxonomy" id="5025"/>
    <lineage>
        <taxon>Eukaryota</taxon>
        <taxon>Fungi</taxon>
        <taxon>Dikarya</taxon>
        <taxon>Ascomycota</taxon>
        <taxon>Pezizomycotina</taxon>
        <taxon>Dothideomycetes</taxon>
        <taxon>Pleosporomycetidae</taxon>
        <taxon>Venturiales</taxon>
        <taxon>Venturiaceae</taxon>
        <taxon>Venturia</taxon>
    </lineage>
</organism>
<evidence type="ECO:0000313" key="3">
    <source>
        <dbReference type="Proteomes" id="UP000447873"/>
    </source>
</evidence>
<proteinExistence type="predicted"/>